<dbReference type="Pfam" id="PF00300">
    <property type="entry name" value="His_Phos_1"/>
    <property type="match status" value="1"/>
</dbReference>
<accession>A0A8J5XMC3</accession>
<organism evidence="1 2">
    <name type="scientific">Diacronema lutheri</name>
    <name type="common">Unicellular marine alga</name>
    <name type="synonym">Monochrysis lutheri</name>
    <dbReference type="NCBI Taxonomy" id="2081491"/>
    <lineage>
        <taxon>Eukaryota</taxon>
        <taxon>Haptista</taxon>
        <taxon>Haptophyta</taxon>
        <taxon>Pavlovophyceae</taxon>
        <taxon>Pavlovales</taxon>
        <taxon>Pavlovaceae</taxon>
        <taxon>Diacronema</taxon>
    </lineage>
</organism>
<evidence type="ECO:0000313" key="1">
    <source>
        <dbReference type="EMBL" id="KAG8464372.1"/>
    </source>
</evidence>
<dbReference type="AlphaFoldDB" id="A0A8J5XMC3"/>
<keyword evidence="2" id="KW-1185">Reference proteome</keyword>
<evidence type="ECO:0000313" key="2">
    <source>
        <dbReference type="Proteomes" id="UP000751190"/>
    </source>
</evidence>
<reference evidence="1" key="1">
    <citation type="submission" date="2021-05" db="EMBL/GenBank/DDBJ databases">
        <title>The genome of the haptophyte Pavlova lutheri (Diacronema luteri, Pavlovales) - a model for lipid biosynthesis in eukaryotic algae.</title>
        <authorList>
            <person name="Hulatt C.J."/>
            <person name="Posewitz M.C."/>
        </authorList>
    </citation>
    <scope>NUCLEOTIDE SEQUENCE</scope>
    <source>
        <strain evidence="1">NIVA-4/92</strain>
    </source>
</reference>
<dbReference type="InterPro" id="IPR029033">
    <property type="entry name" value="His_PPase_superfam"/>
</dbReference>
<gene>
    <name evidence="1" type="ORF">KFE25_003435</name>
</gene>
<dbReference type="OrthoDB" id="496981at2759"/>
<comment type="caution">
    <text evidence="1">The sequence shown here is derived from an EMBL/GenBank/DDBJ whole genome shotgun (WGS) entry which is preliminary data.</text>
</comment>
<proteinExistence type="predicted"/>
<evidence type="ECO:0008006" key="3">
    <source>
        <dbReference type="Google" id="ProtNLM"/>
    </source>
</evidence>
<dbReference type="SUPFAM" id="SSF53254">
    <property type="entry name" value="Phosphoglycerate mutase-like"/>
    <property type="match status" value="1"/>
</dbReference>
<sequence>MQHISEVHISPTLRTLQTARPIMARLPGVRAEVVLDIFEVGGVYNANVTSGEAEGQPGVARAAMSEFGYGLPDGVTEDGWYAREHGKETKAEGVARASKVAARLRETAAALPTARKTIALVSHGDFIGMLLANLLGHGRGDASVGLAFKVYNTGVSIIDINGHDGSVRVLMVNSVAHLQPNQYRAAHLGVV</sequence>
<protein>
    <recommendedName>
        <fullName evidence="3">Histidine phosphatase family protein</fullName>
    </recommendedName>
</protein>
<name>A0A8J5XMC3_DIALT</name>
<dbReference type="InterPro" id="IPR013078">
    <property type="entry name" value="His_Pase_superF_clade-1"/>
</dbReference>
<dbReference type="Proteomes" id="UP000751190">
    <property type="component" value="Unassembled WGS sequence"/>
</dbReference>
<dbReference type="Gene3D" id="3.40.50.1240">
    <property type="entry name" value="Phosphoglycerate mutase-like"/>
    <property type="match status" value="1"/>
</dbReference>
<dbReference type="EMBL" id="JAGTXO010000013">
    <property type="protein sequence ID" value="KAG8464372.1"/>
    <property type="molecule type" value="Genomic_DNA"/>
</dbReference>